<dbReference type="InParanoid" id="Q6CKS2"/>
<feature type="transmembrane region" description="Helical" evidence="3">
    <location>
        <begin position="169"/>
        <end position="191"/>
    </location>
</feature>
<accession>Q6CKS2</accession>
<dbReference type="FunCoup" id="Q6CKS2">
    <property type="interactions" value="196"/>
</dbReference>
<dbReference type="SUPFAM" id="SSF103473">
    <property type="entry name" value="MFS general substrate transporter"/>
    <property type="match status" value="1"/>
</dbReference>
<comment type="similarity">
    <text evidence="2">Belongs to the major facilitator superfamily. Monocarboxylate porter (TC 2.A.1.13) family.</text>
</comment>
<dbReference type="CDD" id="cd17352">
    <property type="entry name" value="MFS_MCT_SLC16"/>
    <property type="match status" value="1"/>
</dbReference>
<feature type="transmembrane region" description="Helical" evidence="3">
    <location>
        <begin position="303"/>
        <end position="326"/>
    </location>
</feature>
<feature type="transmembrane region" description="Helical" evidence="3">
    <location>
        <begin position="431"/>
        <end position="451"/>
    </location>
</feature>
<feature type="transmembrane region" description="Helical" evidence="3">
    <location>
        <begin position="393"/>
        <end position="419"/>
    </location>
</feature>
<evidence type="ECO:0000256" key="1">
    <source>
        <dbReference type="ARBA" id="ARBA00004141"/>
    </source>
</evidence>
<keyword evidence="3" id="KW-0472">Membrane</keyword>
<feature type="transmembrane region" description="Helical" evidence="3">
    <location>
        <begin position="368"/>
        <end position="387"/>
    </location>
</feature>
<reference evidence="5 6" key="1">
    <citation type="journal article" date="2004" name="Nature">
        <title>Genome evolution in yeasts.</title>
        <authorList>
            <consortium name="Genolevures"/>
            <person name="Dujon B."/>
            <person name="Sherman D."/>
            <person name="Fischer G."/>
            <person name="Durrens P."/>
            <person name="Casaregola S."/>
            <person name="Lafontaine I."/>
            <person name="de Montigny J."/>
            <person name="Marck C."/>
            <person name="Neuveglise C."/>
            <person name="Talla E."/>
            <person name="Goffard N."/>
            <person name="Frangeul L."/>
            <person name="Aigle M."/>
            <person name="Anthouard V."/>
            <person name="Babour A."/>
            <person name="Barbe V."/>
            <person name="Barnay S."/>
            <person name="Blanchin S."/>
            <person name="Beckerich J.M."/>
            <person name="Beyne E."/>
            <person name="Bleykasten C."/>
            <person name="Boisrame A."/>
            <person name="Boyer J."/>
            <person name="Cattolico L."/>
            <person name="Confanioleri F."/>
            <person name="de Daruvar A."/>
            <person name="Despons L."/>
            <person name="Fabre E."/>
            <person name="Fairhead C."/>
            <person name="Ferry-Dumazet H."/>
            <person name="Groppi A."/>
            <person name="Hantraye F."/>
            <person name="Hennequin C."/>
            <person name="Jauniaux N."/>
            <person name="Joyet P."/>
            <person name="Kachouri R."/>
            <person name="Kerrest A."/>
            <person name="Koszul R."/>
            <person name="Lemaire M."/>
            <person name="Lesur I."/>
            <person name="Ma L."/>
            <person name="Muller H."/>
            <person name="Nicaud J.M."/>
            <person name="Nikolski M."/>
            <person name="Oztas S."/>
            <person name="Ozier-Kalogeropoulos O."/>
            <person name="Pellenz S."/>
            <person name="Potier S."/>
            <person name="Richard G.F."/>
            <person name="Straub M.L."/>
            <person name="Suleau A."/>
            <person name="Swennene D."/>
            <person name="Tekaia F."/>
            <person name="Wesolowski-Louvel M."/>
            <person name="Westhof E."/>
            <person name="Wirth B."/>
            <person name="Zeniou-Meyer M."/>
            <person name="Zivanovic I."/>
            <person name="Bolotin-Fukuhara M."/>
            <person name="Thierry A."/>
            <person name="Bouchier C."/>
            <person name="Caudron B."/>
            <person name="Scarpelli C."/>
            <person name="Gaillardin C."/>
            <person name="Weissenbach J."/>
            <person name="Wincker P."/>
            <person name="Souciet J.L."/>
        </authorList>
    </citation>
    <scope>NUCLEOTIDE SEQUENCE [LARGE SCALE GENOMIC DNA]</scope>
    <source>
        <strain evidence="6">ATCC 8585 / CBS 2359 / DSM 70799 / NBRC 1267 / NRRL Y-1140 / WM37</strain>
    </source>
</reference>
<name>Q6CKS2_KLULA</name>
<dbReference type="KEGG" id="kla:KLLA0_F08525g"/>
<keyword evidence="3" id="KW-1133">Transmembrane helix</keyword>
<dbReference type="PANTHER" id="PTHR11360:SF177">
    <property type="entry name" value="RIBOFLAVIN TRANSPORTER MCH5"/>
    <property type="match status" value="1"/>
</dbReference>
<feature type="transmembrane region" description="Helical" evidence="3">
    <location>
        <begin position="338"/>
        <end position="356"/>
    </location>
</feature>
<dbReference type="EMBL" id="CR382126">
    <property type="protein sequence ID" value="CAG98175.1"/>
    <property type="molecule type" value="Genomic_DNA"/>
</dbReference>
<proteinExistence type="inferred from homology"/>
<dbReference type="GO" id="GO:0032218">
    <property type="term" value="P:riboflavin transport"/>
    <property type="evidence" value="ECO:0007669"/>
    <property type="project" value="TreeGrafter"/>
</dbReference>
<dbReference type="PANTHER" id="PTHR11360">
    <property type="entry name" value="MONOCARBOXYLATE TRANSPORTER"/>
    <property type="match status" value="1"/>
</dbReference>
<dbReference type="Proteomes" id="UP000000598">
    <property type="component" value="Chromosome F"/>
</dbReference>
<sequence length="493" mass="54751">MSEEVTIEKISRPAMLSPQSSRQLLMRKEVDVDNKFADLEATQTYNEQTRPVESGVKRPSFIQDDGLFYPEGGFAAWLVIFGCFCGFIPVFGMLNTIGVMENFIERNQLSSTSSSTVGWIFSIFSFVNFASCIFSGTYFDRNGAKGPLIVGSVLHVGGLFGMANSTELWQFILSFSIVTGLGNGILMSPLISVPSHYFLVKRGTATAIATTGGSIGGVIFPVILRKFFAMEKDSDPFYGFVWGLRTLGFVNLFLLIVALVLAKERLPHKKLNERERAIPTWRRVFNTYILQSFDIFGFKDLKYTFCVMGTVFGEISIISGITYFTSYAMKQGLSQSDSYLLVMVVNLAGIPGRWLPGFFSDIFGRFNVAMITLVFLGIITFVMWLPFATTRAVLFAFSAIYGFSSGSIFSILPVCCGQISKTEEFGRRYSTMYFVVAFGTLVAVPITGAIIGPEKSFKGYDHYVIWCGVTSFVSAICYMISKTLAVGFNMKRF</sequence>
<organism evidence="5 6">
    <name type="scientific">Kluyveromyces lactis (strain ATCC 8585 / CBS 2359 / DSM 70799 / NBRC 1267 / NRRL Y-1140 / WM37)</name>
    <name type="common">Yeast</name>
    <name type="synonym">Candida sphaerica</name>
    <dbReference type="NCBI Taxonomy" id="284590"/>
    <lineage>
        <taxon>Eukaryota</taxon>
        <taxon>Fungi</taxon>
        <taxon>Dikarya</taxon>
        <taxon>Ascomycota</taxon>
        <taxon>Saccharomycotina</taxon>
        <taxon>Saccharomycetes</taxon>
        <taxon>Saccharomycetales</taxon>
        <taxon>Saccharomycetaceae</taxon>
        <taxon>Kluyveromyces</taxon>
    </lineage>
</organism>
<feature type="transmembrane region" description="Helical" evidence="3">
    <location>
        <begin position="203"/>
        <end position="224"/>
    </location>
</feature>
<dbReference type="PROSITE" id="PS50850">
    <property type="entry name" value="MFS"/>
    <property type="match status" value="1"/>
</dbReference>
<comment type="subcellular location">
    <subcellularLocation>
        <location evidence="1">Membrane</location>
        <topology evidence="1">Multi-pass membrane protein</topology>
    </subcellularLocation>
</comment>
<protein>
    <submittedName>
        <fullName evidence="5">KLLA0F08525p</fullName>
    </submittedName>
</protein>
<dbReference type="Pfam" id="PF07690">
    <property type="entry name" value="MFS_1"/>
    <property type="match status" value="1"/>
</dbReference>
<dbReference type="GO" id="GO:0022857">
    <property type="term" value="F:transmembrane transporter activity"/>
    <property type="evidence" value="ECO:0007669"/>
    <property type="project" value="InterPro"/>
</dbReference>
<dbReference type="HOGENOM" id="CLU_001265_1_0_1"/>
<feature type="domain" description="Major facilitator superfamily (MFS) profile" evidence="4">
    <location>
        <begin position="78"/>
        <end position="493"/>
    </location>
</feature>
<dbReference type="InterPro" id="IPR011701">
    <property type="entry name" value="MFS"/>
</dbReference>
<evidence type="ECO:0000256" key="2">
    <source>
        <dbReference type="ARBA" id="ARBA00006727"/>
    </source>
</evidence>
<dbReference type="InterPro" id="IPR050327">
    <property type="entry name" value="Proton-linked_MCT"/>
</dbReference>
<feature type="transmembrane region" description="Helical" evidence="3">
    <location>
        <begin position="236"/>
        <end position="262"/>
    </location>
</feature>
<feature type="transmembrane region" description="Helical" evidence="3">
    <location>
        <begin position="74"/>
        <end position="97"/>
    </location>
</feature>
<dbReference type="Gene3D" id="1.20.1250.20">
    <property type="entry name" value="MFS general substrate transporter like domains"/>
    <property type="match status" value="2"/>
</dbReference>
<evidence type="ECO:0000313" key="6">
    <source>
        <dbReference type="Proteomes" id="UP000000598"/>
    </source>
</evidence>
<keyword evidence="6" id="KW-1185">Reference proteome</keyword>
<dbReference type="PaxDb" id="284590-Q6CKS2"/>
<dbReference type="AlphaFoldDB" id="Q6CKS2"/>
<feature type="transmembrane region" description="Helical" evidence="3">
    <location>
        <begin position="117"/>
        <end position="139"/>
    </location>
</feature>
<dbReference type="eggNOG" id="KOG2504">
    <property type="taxonomic scope" value="Eukaryota"/>
</dbReference>
<evidence type="ECO:0000259" key="4">
    <source>
        <dbReference type="PROSITE" id="PS50850"/>
    </source>
</evidence>
<evidence type="ECO:0000256" key="3">
    <source>
        <dbReference type="SAM" id="Phobius"/>
    </source>
</evidence>
<dbReference type="InterPro" id="IPR036259">
    <property type="entry name" value="MFS_trans_sf"/>
</dbReference>
<gene>
    <name evidence="5" type="ORF">KLLA0_F08525g</name>
</gene>
<dbReference type="InterPro" id="IPR020846">
    <property type="entry name" value="MFS_dom"/>
</dbReference>
<dbReference type="OMA" id="FCCAVAV"/>
<dbReference type="GO" id="GO:0016020">
    <property type="term" value="C:membrane"/>
    <property type="evidence" value="ECO:0007669"/>
    <property type="project" value="UniProtKB-SubCell"/>
</dbReference>
<keyword evidence="3" id="KW-0812">Transmembrane</keyword>
<evidence type="ECO:0000313" key="5">
    <source>
        <dbReference type="EMBL" id="CAG98175.1"/>
    </source>
</evidence>
<feature type="transmembrane region" description="Helical" evidence="3">
    <location>
        <begin position="463"/>
        <end position="481"/>
    </location>
</feature>